<protein>
    <submittedName>
        <fullName evidence="1">Uncharacterized protein</fullName>
    </submittedName>
</protein>
<evidence type="ECO:0000313" key="1">
    <source>
        <dbReference type="EMBL" id="SVA77236.1"/>
    </source>
</evidence>
<accession>A0A381YJH5</accession>
<dbReference type="SUPFAM" id="SSF56935">
    <property type="entry name" value="Porins"/>
    <property type="match status" value="1"/>
</dbReference>
<name>A0A381YJH5_9ZZZZ</name>
<dbReference type="EMBL" id="UINC01018396">
    <property type="protein sequence ID" value="SVA77236.1"/>
    <property type="molecule type" value="Genomic_DNA"/>
</dbReference>
<sequence>MKRILFILLFPVFTALSFAQSTNDHSGYVDLNYMARLSDNSLINIPYRIFNINVDHQNGDLSIKSTLALEHQLRSDTYFLTNSSPQDFHWDLRELYMQWFTSFGEIRVGKQIHTWGSTDENSPIDVVNPLDYYYLFSTGAERKLGTFSIASDIYWKNLKLGFVFSPLHNTHRTPSGDNNFPIKLPITPQEYQIFPLHDQPFEGGFYTVSSRNFGEISYYYFSGYDRLFNFTGVSTYSHIDNSSFVQVELVYGFRKTQALGMGAILLNDLFTIRADMGLFDTRDQNSSISRELAGVAFGFNNYIFVDSLSFPMEEKARYYQSTFQIEVELPADINFIGQIFIYDTLYYSSNDFPVDQEINIPNLEIDPDNFTPADFFTPGIGAPMAVLSKKLAFFSLKRDFLDSQLNINLTAMLDLDKTDYKGTVPGALYSFQTEYNLLEDLKAILGITKIIGADGHPDGDQYRFNQMEDFSHMRLELKYFF</sequence>
<reference evidence="1" key="1">
    <citation type="submission" date="2018-05" db="EMBL/GenBank/DDBJ databases">
        <authorList>
            <person name="Lanie J.A."/>
            <person name="Ng W.-L."/>
            <person name="Kazmierczak K.M."/>
            <person name="Andrzejewski T.M."/>
            <person name="Davidsen T.M."/>
            <person name="Wayne K.J."/>
            <person name="Tettelin H."/>
            <person name="Glass J.I."/>
            <person name="Rusch D."/>
            <person name="Podicherti R."/>
            <person name="Tsui H.-C.T."/>
            <person name="Winkler M.E."/>
        </authorList>
    </citation>
    <scope>NUCLEOTIDE SEQUENCE</scope>
</reference>
<gene>
    <name evidence="1" type="ORF">METZ01_LOCUS130090</name>
</gene>
<proteinExistence type="predicted"/>
<organism evidence="1">
    <name type="scientific">marine metagenome</name>
    <dbReference type="NCBI Taxonomy" id="408172"/>
    <lineage>
        <taxon>unclassified sequences</taxon>
        <taxon>metagenomes</taxon>
        <taxon>ecological metagenomes</taxon>
    </lineage>
</organism>
<dbReference type="AlphaFoldDB" id="A0A381YJH5"/>